<dbReference type="AlphaFoldDB" id="A0A2S7IRN9"/>
<organism evidence="7 8">
    <name type="scientific">Siphonobacter curvatus</name>
    <dbReference type="NCBI Taxonomy" id="2094562"/>
    <lineage>
        <taxon>Bacteria</taxon>
        <taxon>Pseudomonadati</taxon>
        <taxon>Bacteroidota</taxon>
        <taxon>Cytophagia</taxon>
        <taxon>Cytophagales</taxon>
        <taxon>Cytophagaceae</taxon>
        <taxon>Siphonobacter</taxon>
    </lineage>
</organism>
<evidence type="ECO:0000313" key="8">
    <source>
        <dbReference type="Proteomes" id="UP000239590"/>
    </source>
</evidence>
<dbReference type="InterPro" id="IPR036259">
    <property type="entry name" value="MFS_trans_sf"/>
</dbReference>
<dbReference type="GO" id="GO:0022857">
    <property type="term" value="F:transmembrane transporter activity"/>
    <property type="evidence" value="ECO:0007669"/>
    <property type="project" value="InterPro"/>
</dbReference>
<dbReference type="RefSeq" id="WP_104712337.1">
    <property type="nucleotide sequence ID" value="NZ_PTRA01000001.1"/>
</dbReference>
<dbReference type="CDD" id="cd17393">
    <property type="entry name" value="MFS_MosC_like"/>
    <property type="match status" value="1"/>
</dbReference>
<feature type="domain" description="Major facilitator superfamily (MFS) profile" evidence="6">
    <location>
        <begin position="17"/>
        <end position="385"/>
    </location>
</feature>
<keyword evidence="8" id="KW-1185">Reference proteome</keyword>
<evidence type="ECO:0000259" key="6">
    <source>
        <dbReference type="PROSITE" id="PS50850"/>
    </source>
</evidence>
<dbReference type="GO" id="GO:0016020">
    <property type="term" value="C:membrane"/>
    <property type="evidence" value="ECO:0007669"/>
    <property type="project" value="UniProtKB-SubCell"/>
</dbReference>
<evidence type="ECO:0000256" key="5">
    <source>
        <dbReference type="SAM" id="Phobius"/>
    </source>
</evidence>
<dbReference type="InterPro" id="IPR051788">
    <property type="entry name" value="MFS_Transporter"/>
</dbReference>
<feature type="transmembrane region" description="Helical" evidence="5">
    <location>
        <begin position="245"/>
        <end position="266"/>
    </location>
</feature>
<feature type="transmembrane region" description="Helical" evidence="5">
    <location>
        <begin position="56"/>
        <end position="76"/>
    </location>
</feature>
<dbReference type="Pfam" id="PF07690">
    <property type="entry name" value="MFS_1"/>
    <property type="match status" value="1"/>
</dbReference>
<dbReference type="PANTHER" id="PTHR23514:SF13">
    <property type="entry name" value="INNER MEMBRANE PROTEIN YBJJ"/>
    <property type="match status" value="1"/>
</dbReference>
<feature type="transmembrane region" description="Helical" evidence="5">
    <location>
        <begin position="360"/>
        <end position="381"/>
    </location>
</feature>
<sequence length="386" mass="40805">MLSPEVPPPARLNYTAARVSVSTFFFLMGLSFASWASRIPDIQENLHLSAGELGSILLGMPLGSLVALAPAGWLVTKLGSRKVTLWALVAYVAALPLLGLMTSGWQLAVALFLYGAAGDVSNIAVNTQVVNVERGLGKPIMSSCHGLFSIGAFAGSALGGIAVSLRISPLYHFLAVLFLSVVMALVSVRALLSQDHKQQTSTEKTPLFVWPDRALLLLGLIAFCCMLTEGAMADWSSIYYRQRGGGVASLGYTAFTITMAAGRFMGDWLTVRLGIRKMLQISGLGIALGMALAVSAPFPWAVIIGFLIIGFGVAVVVPLVYSEAGRSETMSAGIALAAVSTVGYTGFLMGPPLIGFVAEAATLRIALSIVIILGFTIWLLARRVRH</sequence>
<dbReference type="Proteomes" id="UP000239590">
    <property type="component" value="Unassembled WGS sequence"/>
</dbReference>
<name>A0A2S7IRN9_9BACT</name>
<reference evidence="8" key="1">
    <citation type="submission" date="2018-02" db="EMBL/GenBank/DDBJ databases">
        <title>Genome sequencing of Solimonas sp. HR-BB.</title>
        <authorList>
            <person name="Lee Y."/>
            <person name="Jeon C.O."/>
        </authorList>
    </citation>
    <scope>NUCLEOTIDE SEQUENCE [LARGE SCALE GENOMIC DNA]</scope>
    <source>
        <strain evidence="8">HR-U</strain>
    </source>
</reference>
<feature type="transmembrane region" description="Helical" evidence="5">
    <location>
        <begin position="12"/>
        <end position="36"/>
    </location>
</feature>
<evidence type="ECO:0000256" key="1">
    <source>
        <dbReference type="ARBA" id="ARBA00004141"/>
    </source>
</evidence>
<feature type="transmembrane region" description="Helical" evidence="5">
    <location>
        <begin position="278"/>
        <end position="294"/>
    </location>
</feature>
<feature type="transmembrane region" description="Helical" evidence="5">
    <location>
        <begin position="333"/>
        <end position="354"/>
    </location>
</feature>
<dbReference type="PROSITE" id="PS50850">
    <property type="entry name" value="MFS"/>
    <property type="match status" value="1"/>
</dbReference>
<protein>
    <submittedName>
        <fullName evidence="7">MFS transporter</fullName>
    </submittedName>
</protein>
<feature type="transmembrane region" description="Helical" evidence="5">
    <location>
        <begin position="107"/>
        <end position="125"/>
    </location>
</feature>
<evidence type="ECO:0000256" key="2">
    <source>
        <dbReference type="ARBA" id="ARBA00022692"/>
    </source>
</evidence>
<keyword evidence="3 5" id="KW-1133">Transmembrane helix</keyword>
<evidence type="ECO:0000256" key="4">
    <source>
        <dbReference type="ARBA" id="ARBA00023136"/>
    </source>
</evidence>
<feature type="transmembrane region" description="Helical" evidence="5">
    <location>
        <begin position="171"/>
        <end position="192"/>
    </location>
</feature>
<dbReference type="Gene3D" id="1.20.1250.20">
    <property type="entry name" value="MFS general substrate transporter like domains"/>
    <property type="match status" value="2"/>
</dbReference>
<dbReference type="EMBL" id="PTRA01000001">
    <property type="protein sequence ID" value="PQA60250.1"/>
    <property type="molecule type" value="Genomic_DNA"/>
</dbReference>
<comment type="caution">
    <text evidence="7">The sequence shown here is derived from an EMBL/GenBank/DDBJ whole genome shotgun (WGS) entry which is preliminary data.</text>
</comment>
<proteinExistence type="predicted"/>
<accession>A0A2S7IRN9</accession>
<dbReference type="InterPro" id="IPR011701">
    <property type="entry name" value="MFS"/>
</dbReference>
<dbReference type="SUPFAM" id="SSF103473">
    <property type="entry name" value="MFS general substrate transporter"/>
    <property type="match status" value="1"/>
</dbReference>
<keyword evidence="4 5" id="KW-0472">Membrane</keyword>
<feature type="transmembrane region" description="Helical" evidence="5">
    <location>
        <begin position="146"/>
        <end position="165"/>
    </location>
</feature>
<comment type="subcellular location">
    <subcellularLocation>
        <location evidence="1">Membrane</location>
        <topology evidence="1">Multi-pass membrane protein</topology>
    </subcellularLocation>
</comment>
<evidence type="ECO:0000313" key="7">
    <source>
        <dbReference type="EMBL" id="PQA60250.1"/>
    </source>
</evidence>
<evidence type="ECO:0000256" key="3">
    <source>
        <dbReference type="ARBA" id="ARBA00022989"/>
    </source>
</evidence>
<gene>
    <name evidence="7" type="ORF">C5O19_11715</name>
</gene>
<feature type="transmembrane region" description="Helical" evidence="5">
    <location>
        <begin position="300"/>
        <end position="321"/>
    </location>
</feature>
<dbReference type="OrthoDB" id="9809599at2"/>
<feature type="transmembrane region" description="Helical" evidence="5">
    <location>
        <begin position="213"/>
        <end position="233"/>
    </location>
</feature>
<keyword evidence="2 5" id="KW-0812">Transmembrane</keyword>
<dbReference type="PANTHER" id="PTHR23514">
    <property type="entry name" value="BYPASS OF STOP CODON PROTEIN 6"/>
    <property type="match status" value="1"/>
</dbReference>
<dbReference type="InterPro" id="IPR020846">
    <property type="entry name" value="MFS_dom"/>
</dbReference>
<feature type="transmembrane region" description="Helical" evidence="5">
    <location>
        <begin position="83"/>
        <end position="101"/>
    </location>
</feature>